<protein>
    <submittedName>
        <fullName evidence="1">Uncharacterized protein</fullName>
    </submittedName>
</protein>
<dbReference type="Gene3D" id="2.120.10.30">
    <property type="entry name" value="TolB, C-terminal domain"/>
    <property type="match status" value="1"/>
</dbReference>
<proteinExistence type="predicted"/>
<name>A0A2K9PWG1_9FLAO</name>
<keyword evidence="2" id="KW-1185">Reference proteome</keyword>
<dbReference type="Proteomes" id="UP000235826">
    <property type="component" value="Chromosome"/>
</dbReference>
<reference evidence="1 2" key="1">
    <citation type="submission" date="2018-01" db="EMBL/GenBank/DDBJ databases">
        <title>Complete genome sequence of Flavivirga eckloniae ECD14 isolated from seaweed Ecklonia cava.</title>
        <authorList>
            <person name="Lee J.H."/>
            <person name="Baik K.S."/>
            <person name="Seong C.N."/>
        </authorList>
    </citation>
    <scope>NUCLEOTIDE SEQUENCE [LARGE SCALE GENOMIC DNA]</scope>
    <source>
        <strain evidence="1 2">ECD14</strain>
    </source>
</reference>
<dbReference type="InterPro" id="IPR011042">
    <property type="entry name" value="6-blade_b-propeller_TolB-like"/>
</dbReference>
<dbReference type="EMBL" id="CP025791">
    <property type="protein sequence ID" value="AUP80867.1"/>
    <property type="molecule type" value="Genomic_DNA"/>
</dbReference>
<dbReference type="KEGG" id="fek:C1H87_20005"/>
<dbReference type="InterPro" id="IPR011659">
    <property type="entry name" value="WD40"/>
</dbReference>
<accession>A0A2K9PWG1</accession>
<gene>
    <name evidence="1" type="ORF">C1H87_20005</name>
</gene>
<evidence type="ECO:0000313" key="2">
    <source>
        <dbReference type="Proteomes" id="UP000235826"/>
    </source>
</evidence>
<sequence>MFTCAELVSVLKRNFIFCIRCNRKSPMKSIKIVIALSLLMSISSCKNQIEDEVNGIYMDMKPTKTPILLSPELISSSLDEYNGTFSPDGKEFFFTTNTPEKGIICHTKLDDNGKWTKARITKFSGEFSEYDPLFSPKGDKLYFTSERPLNKTDSSGKTNIWYVEKQNSTWSEPKYLDLGMQGAYYSSITKKGDIYFNIWDTGDMYRAVNTEGNYKAEKLSNTLNSKNGEGDPFVSPKEDYIIFRGYNNSLGQGDLYISYKIGEDWTKPENLGEPINSEAHEMCPYVTLDGKFFIFSSNRINSEYPSQANENLEKIRKKHQTSDNGELNIYYISADFIDEKRKKYE</sequence>
<dbReference type="AlphaFoldDB" id="A0A2K9PWG1"/>
<organism evidence="1 2">
    <name type="scientific">Flavivirga eckloniae</name>
    <dbReference type="NCBI Taxonomy" id="1803846"/>
    <lineage>
        <taxon>Bacteria</taxon>
        <taxon>Pseudomonadati</taxon>
        <taxon>Bacteroidota</taxon>
        <taxon>Flavobacteriia</taxon>
        <taxon>Flavobacteriales</taxon>
        <taxon>Flavobacteriaceae</taxon>
        <taxon>Flavivirga</taxon>
    </lineage>
</organism>
<dbReference type="Pfam" id="PF07676">
    <property type="entry name" value="PD40"/>
    <property type="match status" value="3"/>
</dbReference>
<dbReference type="SUPFAM" id="SSF82171">
    <property type="entry name" value="DPP6 N-terminal domain-like"/>
    <property type="match status" value="1"/>
</dbReference>
<evidence type="ECO:0000313" key="1">
    <source>
        <dbReference type="EMBL" id="AUP80867.1"/>
    </source>
</evidence>